<dbReference type="RefSeq" id="WP_101576306.1">
    <property type="nucleotide sequence ID" value="NZ_PGVA01000012.1"/>
</dbReference>
<reference evidence="1 3" key="1">
    <citation type="submission" date="2017-11" db="EMBL/GenBank/DDBJ databases">
        <title>Comparitive Functional Genomics of Dry Heat Resistant strains isolated from the Viking Spacecraft.</title>
        <authorList>
            <person name="Seuylemezian A."/>
            <person name="Cooper K."/>
            <person name="Vaishampayan P."/>
        </authorList>
    </citation>
    <scope>NUCLEOTIDE SEQUENCE [LARGE SCALE GENOMIC DNA]</scope>
    <source>
        <strain evidence="1 3">M4.6</strain>
    </source>
</reference>
<dbReference type="Proteomes" id="UP000235114">
    <property type="component" value="Unassembled WGS sequence"/>
</dbReference>
<name>A0A2N5GPL9_9BACI</name>
<comment type="caution">
    <text evidence="1">The sequence shown here is derived from an EMBL/GenBank/DDBJ whole genome shotgun (WGS) entry which is preliminary data.</text>
</comment>
<dbReference type="Proteomes" id="UP000234951">
    <property type="component" value="Unassembled WGS sequence"/>
</dbReference>
<evidence type="ECO:0000313" key="4">
    <source>
        <dbReference type="Proteomes" id="UP000235114"/>
    </source>
</evidence>
<evidence type="ECO:0000313" key="3">
    <source>
        <dbReference type="Proteomes" id="UP000234951"/>
    </source>
</evidence>
<dbReference type="EMBL" id="PGVA01000012">
    <property type="protein sequence ID" value="PLR84657.1"/>
    <property type="molecule type" value="Genomic_DNA"/>
</dbReference>
<gene>
    <name evidence="1" type="ORF">CU635_06190</name>
    <name evidence="2" type="ORF">CVD25_01080</name>
</gene>
<dbReference type="EMBL" id="PGVD01000003">
    <property type="protein sequence ID" value="PLS00809.1"/>
    <property type="molecule type" value="Genomic_DNA"/>
</dbReference>
<evidence type="ECO:0000313" key="1">
    <source>
        <dbReference type="EMBL" id="PLR84657.1"/>
    </source>
</evidence>
<protein>
    <submittedName>
        <fullName evidence="1">Uncharacterized protein</fullName>
    </submittedName>
</protein>
<accession>A0A2N5GPL9</accession>
<organism evidence="1 3">
    <name type="scientific">Bacillus canaveralius</name>
    <dbReference type="NCBI Taxonomy" id="1403243"/>
    <lineage>
        <taxon>Bacteria</taxon>
        <taxon>Bacillati</taxon>
        <taxon>Bacillota</taxon>
        <taxon>Bacilli</taxon>
        <taxon>Bacillales</taxon>
        <taxon>Bacillaceae</taxon>
        <taxon>Bacillus</taxon>
    </lineage>
</organism>
<reference evidence="2 4" key="2">
    <citation type="submission" date="2017-12" db="EMBL/GenBank/DDBJ databases">
        <title>Comparative Functional Genomics of Dry Heat Resistant strains isolated from the Viking Spacecraft.</title>
        <authorList>
            <person name="Seuylemezian A."/>
            <person name="Cooper K."/>
            <person name="Vaishampayan P."/>
        </authorList>
    </citation>
    <scope>NUCLEOTIDE SEQUENCE [LARGE SCALE GENOMIC DNA]</scope>
    <source>
        <strain evidence="2 4">ATCC 29669</strain>
    </source>
</reference>
<dbReference type="AlphaFoldDB" id="A0A2N5GPL9"/>
<proteinExistence type="predicted"/>
<keyword evidence="4" id="KW-1185">Reference proteome</keyword>
<sequence length="130" mass="13913">MAKDIQPVELSGSSIMNPVDIQARYAATMQTHNAVSVGASATSSSSWIDTQGFDKIAATLINDASTSSNVTLSWSNDGVSNHGDMSDFMPSGTQQRKAAITEIRARYVRVNVVNSDTVAHTMSAWVYLKA</sequence>
<evidence type="ECO:0000313" key="2">
    <source>
        <dbReference type="EMBL" id="PLS00809.1"/>
    </source>
</evidence>